<dbReference type="InterPro" id="IPR008278">
    <property type="entry name" value="4-PPantetheinyl_Trfase_dom"/>
</dbReference>
<accession>A0A2H1WVR4</accession>
<evidence type="ECO:0000256" key="15">
    <source>
        <dbReference type="ARBA" id="ARBA00048794"/>
    </source>
</evidence>
<evidence type="ECO:0000256" key="9">
    <source>
        <dbReference type="ARBA" id="ARBA00022989"/>
    </source>
</evidence>
<comment type="similarity">
    <text evidence="3">Belongs to the neurexin family.</text>
</comment>
<evidence type="ECO:0000256" key="17">
    <source>
        <dbReference type="SAM" id="Phobius"/>
    </source>
</evidence>
<keyword evidence="5 16" id="KW-0245">EGF-like domain</keyword>
<feature type="domain" description="Laminin G" evidence="20">
    <location>
        <begin position="684"/>
        <end position="849"/>
    </location>
</feature>
<dbReference type="SUPFAM" id="SSF49785">
    <property type="entry name" value="Galactose-binding domain-like"/>
    <property type="match status" value="2"/>
</dbReference>
<dbReference type="CDD" id="cd00110">
    <property type="entry name" value="LamG"/>
    <property type="match status" value="4"/>
</dbReference>
<sequence length="1596" mass="179783">MMSGVVYYFFVLLCYSITKSDADSIRYYYDYECNQPLVANSKLTATSSLRDRGPENAKLYVTILNRDFTTKMASANVRWAFNATEWTPTQEEITAASSYIQQEEKQRIARFVFQNDAKSSLVGRLMLRKFVYDTTNIPYEQIRFSRDDKGKPYLVESGDVPVTFNVSHQGDFVVLAGNNDRNIGIDVMKIEPPANKNIPEFFRIMTRQFSSHEWSTIRSFPTEMEQIACFYRIWCLKESYVKNIGFGITVPLDEISFSIKTRKLEVGKLVTDTVLHVKNVVKQGWLFEETLLDDKHAVAVSLKVEDGNYTQTPYTYLTFDEIVEGAKPLHEPDLQFSLNAWTASENDFDQQLVIDLGSVKNITRVATQGRAHSQEFVQEYHISYGSNGLDYVQYKAAGGEVKLDKRREMRGIATRGRFATDEYVTEYMLQYSDDGESWRPVTTDDGFTKMFEGNHDGNTVEKNEFEVPIIAQFIRINPMRWRDKISMRVEVYGCDYVADTLYFNGSSMVKMDLLRDPISASREVIRFRFKTSTASGALMYSRGTQGDYLALQLRDNRLVLNIDLGSGTATSLSVGSLLDDNIWHDVVVSRNRRSVIFSVDRVIVQDRIKGEFSRLNLNRAFYIGGVPNFQEGLVVNQNFTGCIENMYLNATNVIQDLKLGYESGEPFKFQKVNTLYACPEPPVVPITFLKEGSYAKLRGYSGGNTLNISMEFRTYEQHGLLIYHKFNTEGHVKVYIEEGRVKVELETPGSPRVKLDNYAEEFNDGRWHSLLLTMATDSLILAVDYRPVKTLKKLRFMTGSTYYIAGGKAPPRGFIGCMRKIAVDGNYRLPTDWKKEEYCCPNEVVFDACQMIDRCNPNPCEHGGVCTQTADEFSCNCQGTGYAGAVCHTSIHPLSCQAYKNVQAVSRSADIHIDVDGSGPLPAFPVTCEFYSDGRIITAVQHSSSQNTVVDGYQEPGSFRQDIIYDASIRQLEALLNRSENCMQHLEYMCKHSRLLNSPSEESSFHPFAWWVSRSGQRMDYWAGATPGSRMCQCGLLGSCRDPTKWCNCDAEHGKPDEFQVDGGEITEKEFLPVKQLRFGDTGSHLDEKEGRYTLGPLLCEGDDLFSNAVTFRISDAIITLPMFDLGHSGDIYFEFKTTRDNAVLLHSKGPQDYIKLSIIGGDQLQFQFQVGDTPLGVSVETSNRLADNNWHSVSIERNRKEARVVVDGALKNEIRTAREPARALQLSTGLVLGAALDRSGGFVGCMRALLLNGRPVDLRQHARRGLYGVSEGCMGKCASSPCLNNGTCLEGYDSYSCDCRWTAFKGPICADEIGVNLRPNSIIKYDFLGSWRSTIAEKIRVGFTTTNPKGFLLGFYSNISGEYLTLQVSNSGHLRVVFDFGFERQEIIFQGKHFALGQYHDVRLSRKNSGATMVLQVDNYETQEYNFNIKESADAQFNNIQYMYIGRNESMNEGFVGCVSRVEFDDIYPLKLLFQQDPPPNVRSLGGGVLSEDFCGVEPVTHPPEAVETRPPPDLDLQHELDLHNTDEAILGTVLAFIFLLLIIVAIVLVRALSRHKGEYLTQEERGAEGAADPDAAALAAATGPRVTKRREFFI</sequence>
<feature type="signal peptide" evidence="18">
    <location>
        <begin position="1"/>
        <end position="22"/>
    </location>
</feature>
<feature type="domain" description="Laminin G" evidence="20">
    <location>
        <begin position="1313"/>
        <end position="1496"/>
    </location>
</feature>
<feature type="domain" description="EGF-like" evidence="21">
    <location>
        <begin position="1275"/>
        <end position="1311"/>
    </location>
</feature>
<evidence type="ECO:0000256" key="11">
    <source>
        <dbReference type="ARBA" id="ARBA00023157"/>
    </source>
</evidence>
<dbReference type="Pfam" id="PF01648">
    <property type="entry name" value="ACPS"/>
    <property type="match status" value="1"/>
</dbReference>
<feature type="chain" id="PRO_5013682076" description="L-aminoadipate-semialdehyde dehydrogenase-phosphopantetheinyl transferase" evidence="18">
    <location>
        <begin position="23"/>
        <end position="1596"/>
    </location>
</feature>
<dbReference type="InterPro" id="IPR001791">
    <property type="entry name" value="Laminin_G"/>
</dbReference>
<dbReference type="CDD" id="cd00054">
    <property type="entry name" value="EGF_CA"/>
    <property type="match status" value="2"/>
</dbReference>
<dbReference type="InterPro" id="IPR050372">
    <property type="entry name" value="Neurexin-related_CASP"/>
</dbReference>
<feature type="domain" description="EGF-like" evidence="21">
    <location>
        <begin position="851"/>
        <end position="888"/>
    </location>
</feature>
<keyword evidence="9 17" id="KW-1133">Transmembrane helix</keyword>
<dbReference type="Pfam" id="PF00754">
    <property type="entry name" value="F5_F8_type_C"/>
    <property type="match status" value="2"/>
</dbReference>
<comment type="catalytic activity">
    <reaction evidence="15">
        <text>apo-[ACP] + acetyl-CoA = acetyl-[ACP] + adenosine 3',5'-bisphosphate + H(+)</text>
        <dbReference type="Rhea" id="RHEA:46564"/>
        <dbReference type="Rhea" id="RHEA-COMP:9621"/>
        <dbReference type="Rhea" id="RHEA-COMP:9690"/>
        <dbReference type="ChEBI" id="CHEBI:15378"/>
        <dbReference type="ChEBI" id="CHEBI:29999"/>
        <dbReference type="ChEBI" id="CHEBI:57288"/>
        <dbReference type="ChEBI" id="CHEBI:58343"/>
        <dbReference type="ChEBI" id="CHEBI:78446"/>
    </reaction>
    <physiologicalReaction direction="left-to-right" evidence="15">
        <dbReference type="Rhea" id="RHEA:46565"/>
    </physiologicalReaction>
</comment>
<dbReference type="Gene3D" id="2.60.120.260">
    <property type="entry name" value="Galactose-binding domain-like"/>
    <property type="match status" value="2"/>
</dbReference>
<comment type="catalytic activity">
    <reaction evidence="14">
        <text>apo-[ACP] + CoA = holo-[ACP] + adenosine 3',5'-bisphosphate + H(+)</text>
        <dbReference type="Rhea" id="RHEA:12068"/>
        <dbReference type="Rhea" id="RHEA-COMP:9685"/>
        <dbReference type="Rhea" id="RHEA-COMP:9690"/>
        <dbReference type="ChEBI" id="CHEBI:15378"/>
        <dbReference type="ChEBI" id="CHEBI:29999"/>
        <dbReference type="ChEBI" id="CHEBI:57287"/>
        <dbReference type="ChEBI" id="CHEBI:58343"/>
        <dbReference type="ChEBI" id="CHEBI:64479"/>
        <dbReference type="EC" id="2.7.8.7"/>
    </reaction>
    <physiologicalReaction direction="left-to-right" evidence="14">
        <dbReference type="Rhea" id="RHEA:12069"/>
    </physiologicalReaction>
</comment>
<proteinExistence type="inferred from homology"/>
<dbReference type="PROSITE" id="PS50026">
    <property type="entry name" value="EGF_3"/>
    <property type="match status" value="2"/>
</dbReference>
<gene>
    <name evidence="22" type="ORF">SFRICE_006826</name>
</gene>
<dbReference type="InterPro" id="IPR000742">
    <property type="entry name" value="EGF"/>
</dbReference>
<evidence type="ECO:0000256" key="16">
    <source>
        <dbReference type="PROSITE-ProRule" id="PRU00076"/>
    </source>
</evidence>
<keyword evidence="7 17" id="KW-0812">Transmembrane</keyword>
<evidence type="ECO:0000256" key="8">
    <source>
        <dbReference type="ARBA" id="ARBA00022729"/>
    </source>
</evidence>
<dbReference type="CDD" id="cd00057">
    <property type="entry name" value="FA58C"/>
    <property type="match status" value="1"/>
</dbReference>
<dbReference type="InterPro" id="IPR037143">
    <property type="entry name" value="4-PPantetheinyl_Trfase_dom_sf"/>
</dbReference>
<evidence type="ECO:0000256" key="3">
    <source>
        <dbReference type="ARBA" id="ARBA00010241"/>
    </source>
</evidence>
<name>A0A2H1WVR4_SPOFR</name>
<evidence type="ECO:0000256" key="6">
    <source>
        <dbReference type="ARBA" id="ARBA00022679"/>
    </source>
</evidence>
<evidence type="ECO:0000256" key="5">
    <source>
        <dbReference type="ARBA" id="ARBA00022536"/>
    </source>
</evidence>
<dbReference type="SMART" id="SM00231">
    <property type="entry name" value="FA58C"/>
    <property type="match status" value="1"/>
</dbReference>
<comment type="subcellular location">
    <subcellularLocation>
        <location evidence="1">Membrane</location>
        <topology evidence="1">Single-pass type I membrane protein</topology>
    </subcellularLocation>
</comment>
<feature type="domain" description="Laminin G" evidence="20">
    <location>
        <begin position="498"/>
        <end position="678"/>
    </location>
</feature>
<keyword evidence="6" id="KW-0808">Transferase</keyword>
<dbReference type="InterPro" id="IPR013320">
    <property type="entry name" value="ConA-like_dom_sf"/>
</dbReference>
<dbReference type="Gene3D" id="2.10.25.10">
    <property type="entry name" value="Laminin"/>
    <property type="match status" value="2"/>
</dbReference>
<organism evidence="22">
    <name type="scientific">Spodoptera frugiperda</name>
    <name type="common">Fall armyworm</name>
    <dbReference type="NCBI Taxonomy" id="7108"/>
    <lineage>
        <taxon>Eukaryota</taxon>
        <taxon>Metazoa</taxon>
        <taxon>Ecdysozoa</taxon>
        <taxon>Arthropoda</taxon>
        <taxon>Hexapoda</taxon>
        <taxon>Insecta</taxon>
        <taxon>Pterygota</taxon>
        <taxon>Neoptera</taxon>
        <taxon>Endopterygota</taxon>
        <taxon>Lepidoptera</taxon>
        <taxon>Glossata</taxon>
        <taxon>Ditrysia</taxon>
        <taxon>Noctuoidea</taxon>
        <taxon>Noctuidae</taxon>
        <taxon>Amphipyrinae</taxon>
        <taxon>Spodoptera</taxon>
    </lineage>
</organism>
<evidence type="ECO:0000256" key="12">
    <source>
        <dbReference type="ARBA" id="ARBA00030484"/>
    </source>
</evidence>
<reference evidence="22" key="1">
    <citation type="submission" date="2016-07" db="EMBL/GenBank/DDBJ databases">
        <authorList>
            <person name="Bretaudeau A."/>
        </authorList>
    </citation>
    <scope>NUCLEOTIDE SEQUENCE</scope>
    <source>
        <strain evidence="22">Rice</strain>
        <tissue evidence="22">Whole body</tissue>
    </source>
</reference>
<dbReference type="SMART" id="SM00282">
    <property type="entry name" value="LamG"/>
    <property type="match status" value="4"/>
</dbReference>
<comment type="similarity">
    <text evidence="2">Belongs to the P-Pant transferase superfamily. AcpS family.</text>
</comment>
<dbReference type="Pfam" id="PF02210">
    <property type="entry name" value="Laminin_G_2"/>
    <property type="match status" value="4"/>
</dbReference>
<dbReference type="InterPro" id="IPR055066">
    <property type="entry name" value="AASDHPPT_N"/>
</dbReference>
<evidence type="ECO:0000256" key="4">
    <source>
        <dbReference type="ARBA" id="ARBA00016301"/>
    </source>
</evidence>
<evidence type="ECO:0000313" key="22">
    <source>
        <dbReference type="EMBL" id="SOQ57153.1"/>
    </source>
</evidence>
<dbReference type="SMART" id="SM00181">
    <property type="entry name" value="EGF"/>
    <property type="match status" value="2"/>
</dbReference>
<dbReference type="GO" id="GO:0016020">
    <property type="term" value="C:membrane"/>
    <property type="evidence" value="ECO:0007669"/>
    <property type="project" value="UniProtKB-SubCell"/>
</dbReference>
<evidence type="ECO:0000256" key="18">
    <source>
        <dbReference type="SAM" id="SignalP"/>
    </source>
</evidence>
<feature type="transmembrane region" description="Helical" evidence="17">
    <location>
        <begin position="1530"/>
        <end position="1551"/>
    </location>
</feature>
<dbReference type="InterPro" id="IPR000421">
    <property type="entry name" value="FA58C"/>
</dbReference>
<dbReference type="Pfam" id="PF00008">
    <property type="entry name" value="EGF"/>
    <property type="match status" value="1"/>
</dbReference>
<dbReference type="PROSITE" id="PS50025">
    <property type="entry name" value="LAM_G_DOMAIN"/>
    <property type="match status" value="4"/>
</dbReference>
<dbReference type="PROSITE" id="PS50022">
    <property type="entry name" value="FA58C_3"/>
    <property type="match status" value="1"/>
</dbReference>
<dbReference type="SUPFAM" id="SSF49899">
    <property type="entry name" value="Concanavalin A-like lectins/glucanases"/>
    <property type="match status" value="4"/>
</dbReference>
<evidence type="ECO:0000256" key="13">
    <source>
        <dbReference type="ARBA" id="ARBA00033443"/>
    </source>
</evidence>
<dbReference type="Gene3D" id="2.60.120.200">
    <property type="match status" value="4"/>
</dbReference>
<evidence type="ECO:0000256" key="2">
    <source>
        <dbReference type="ARBA" id="ARBA00006195"/>
    </source>
</evidence>
<keyword evidence="8 18" id="KW-0732">Signal</keyword>
<comment type="caution">
    <text evidence="16">Lacks conserved residue(s) required for the propagation of feature annotation.</text>
</comment>
<dbReference type="SUPFAM" id="SSF57196">
    <property type="entry name" value="EGF/Laminin"/>
    <property type="match status" value="1"/>
</dbReference>
<keyword evidence="10 17" id="KW-0472">Membrane</keyword>
<dbReference type="GO" id="GO:0000287">
    <property type="term" value="F:magnesium ion binding"/>
    <property type="evidence" value="ECO:0007669"/>
    <property type="project" value="InterPro"/>
</dbReference>
<protein>
    <recommendedName>
        <fullName evidence="4">L-aminoadipate-semialdehyde dehydrogenase-phosphopantetheinyl transferase</fullName>
    </recommendedName>
    <alternativeName>
        <fullName evidence="12">4'-phosphopantetheinyl transferase</fullName>
    </alternativeName>
    <alternativeName>
        <fullName evidence="13">Alpha-aminoadipic semialdehyde dehydrogenase-phosphopantetheinyl transferase</fullName>
    </alternativeName>
</protein>
<dbReference type="FunFam" id="3.90.470.20:FF:000003">
    <property type="entry name" value="L-aminoadipate-semialdehyde dehydrogenase-phosphopantetheinyl transferase"/>
    <property type="match status" value="1"/>
</dbReference>
<dbReference type="PROSITE" id="PS01286">
    <property type="entry name" value="FA58C_2"/>
    <property type="match status" value="1"/>
</dbReference>
<dbReference type="Pfam" id="PF22624">
    <property type="entry name" value="AASDHPPT_N"/>
    <property type="match status" value="1"/>
</dbReference>
<feature type="domain" description="F5/8 type C" evidence="19">
    <location>
        <begin position="297"/>
        <end position="494"/>
    </location>
</feature>
<evidence type="ECO:0000259" key="21">
    <source>
        <dbReference type="PROSITE" id="PS50026"/>
    </source>
</evidence>
<evidence type="ECO:0000259" key="20">
    <source>
        <dbReference type="PROSITE" id="PS50025"/>
    </source>
</evidence>
<feature type="domain" description="Laminin G" evidence="20">
    <location>
        <begin position="1108"/>
        <end position="1274"/>
    </location>
</feature>
<dbReference type="PANTHER" id="PTHR15036">
    <property type="entry name" value="PIKACHURIN-LIKE PROTEIN"/>
    <property type="match status" value="1"/>
</dbReference>
<evidence type="ECO:0000256" key="14">
    <source>
        <dbReference type="ARBA" id="ARBA00048641"/>
    </source>
</evidence>
<dbReference type="GO" id="GO:0008897">
    <property type="term" value="F:holo-[acyl-carrier-protein] synthase activity"/>
    <property type="evidence" value="ECO:0007669"/>
    <property type="project" value="UniProtKB-EC"/>
</dbReference>
<dbReference type="PANTHER" id="PTHR15036:SF91">
    <property type="entry name" value="NEUREXIN-4"/>
    <property type="match status" value="1"/>
</dbReference>
<dbReference type="InterPro" id="IPR008979">
    <property type="entry name" value="Galactose-bd-like_sf"/>
</dbReference>
<evidence type="ECO:0000256" key="1">
    <source>
        <dbReference type="ARBA" id="ARBA00004479"/>
    </source>
</evidence>
<dbReference type="EMBL" id="ODYU01011424">
    <property type="protein sequence ID" value="SOQ57153.1"/>
    <property type="molecule type" value="Genomic_DNA"/>
</dbReference>
<dbReference type="Gene3D" id="2.60.120.1000">
    <property type="match status" value="1"/>
</dbReference>
<evidence type="ECO:0000256" key="10">
    <source>
        <dbReference type="ARBA" id="ARBA00023136"/>
    </source>
</evidence>
<evidence type="ECO:0000259" key="19">
    <source>
        <dbReference type="PROSITE" id="PS50022"/>
    </source>
</evidence>
<evidence type="ECO:0000256" key="7">
    <source>
        <dbReference type="ARBA" id="ARBA00022692"/>
    </source>
</evidence>
<dbReference type="SUPFAM" id="SSF56214">
    <property type="entry name" value="4'-phosphopantetheinyl transferase"/>
    <property type="match status" value="2"/>
</dbReference>
<dbReference type="Gene3D" id="3.90.470.20">
    <property type="entry name" value="4'-phosphopantetheinyl transferase domain"/>
    <property type="match status" value="2"/>
</dbReference>
<keyword evidence="11" id="KW-1015">Disulfide bond</keyword>